<protein>
    <submittedName>
        <fullName evidence="1">Uncharacterized protein</fullName>
    </submittedName>
</protein>
<dbReference type="AlphaFoldDB" id="A0AB34GEQ9"/>
<proteinExistence type="predicted"/>
<comment type="caution">
    <text evidence="1">The sequence shown here is derived from an EMBL/GenBank/DDBJ whole genome shotgun (WGS) entry which is preliminary data.</text>
</comment>
<sequence>MSGRRQLGEEASDIIAARSRLLTVAAASAYGELVAAAAAWNCGGCVCPSAAGREAEGRGGEGRPALGLGWGLRALPGSPPARGPGAFPAVLWGPYISPPWCLRSGTYKGALGSSLVSADLASQPKAAFSTFPTQNVSRNPA</sequence>
<keyword evidence="2" id="KW-1185">Reference proteome</keyword>
<evidence type="ECO:0000313" key="2">
    <source>
        <dbReference type="Proteomes" id="UP001159641"/>
    </source>
</evidence>
<evidence type="ECO:0000313" key="1">
    <source>
        <dbReference type="EMBL" id="KAJ8777321.1"/>
    </source>
</evidence>
<dbReference type="Proteomes" id="UP001159641">
    <property type="component" value="Unassembled WGS sequence"/>
</dbReference>
<reference evidence="1 2" key="1">
    <citation type="submission" date="2022-11" db="EMBL/GenBank/DDBJ databases">
        <title>Whole genome sequence of Eschrichtius robustus ER-17-0199.</title>
        <authorList>
            <person name="Bruniche-Olsen A."/>
            <person name="Black A.N."/>
            <person name="Fields C.J."/>
            <person name="Walden K."/>
            <person name="Dewoody J.A."/>
        </authorList>
    </citation>
    <scope>NUCLEOTIDE SEQUENCE [LARGE SCALE GENOMIC DNA]</scope>
    <source>
        <strain evidence="1">ER-17-0199</strain>
        <tissue evidence="1">Blubber</tissue>
    </source>
</reference>
<dbReference type="EMBL" id="JAIQCJ010002315">
    <property type="protein sequence ID" value="KAJ8777321.1"/>
    <property type="molecule type" value="Genomic_DNA"/>
</dbReference>
<organism evidence="1 2">
    <name type="scientific">Eschrichtius robustus</name>
    <name type="common">California gray whale</name>
    <name type="synonym">Eschrichtius gibbosus</name>
    <dbReference type="NCBI Taxonomy" id="9764"/>
    <lineage>
        <taxon>Eukaryota</taxon>
        <taxon>Metazoa</taxon>
        <taxon>Chordata</taxon>
        <taxon>Craniata</taxon>
        <taxon>Vertebrata</taxon>
        <taxon>Euteleostomi</taxon>
        <taxon>Mammalia</taxon>
        <taxon>Eutheria</taxon>
        <taxon>Laurasiatheria</taxon>
        <taxon>Artiodactyla</taxon>
        <taxon>Whippomorpha</taxon>
        <taxon>Cetacea</taxon>
        <taxon>Mysticeti</taxon>
        <taxon>Eschrichtiidae</taxon>
        <taxon>Eschrichtius</taxon>
    </lineage>
</organism>
<name>A0AB34GEQ9_ESCRO</name>
<accession>A0AB34GEQ9</accession>
<gene>
    <name evidence="1" type="ORF">J1605_014704</name>
</gene>